<evidence type="ECO:0000256" key="5">
    <source>
        <dbReference type="SAM" id="MobiDB-lite"/>
    </source>
</evidence>
<feature type="region of interest" description="Disordered" evidence="5">
    <location>
        <begin position="234"/>
        <end position="272"/>
    </location>
</feature>
<feature type="compositionally biased region" description="Basic and acidic residues" evidence="5">
    <location>
        <begin position="248"/>
        <end position="258"/>
    </location>
</feature>
<reference evidence="7 8" key="1">
    <citation type="submission" date="2022-03" db="EMBL/GenBank/DDBJ databases">
        <authorList>
            <person name="Nunn A."/>
            <person name="Chopra R."/>
            <person name="Nunn A."/>
            <person name="Contreras Garrido A."/>
        </authorList>
    </citation>
    <scope>NUCLEOTIDE SEQUENCE [LARGE SCALE GENOMIC DNA]</scope>
</reference>
<keyword evidence="2 4" id="KW-0863">Zinc-finger</keyword>
<feature type="region of interest" description="Disordered" evidence="5">
    <location>
        <begin position="286"/>
        <end position="392"/>
    </location>
</feature>
<evidence type="ECO:0000313" key="8">
    <source>
        <dbReference type="Proteomes" id="UP000836841"/>
    </source>
</evidence>
<evidence type="ECO:0000256" key="2">
    <source>
        <dbReference type="ARBA" id="ARBA00022771"/>
    </source>
</evidence>
<feature type="domain" description="SWIM-type" evidence="6">
    <location>
        <begin position="158"/>
        <end position="190"/>
    </location>
</feature>
<feature type="non-terminal residue" evidence="7">
    <location>
        <position position="1"/>
    </location>
</feature>
<dbReference type="PANTHER" id="PTHR31973">
    <property type="entry name" value="POLYPROTEIN, PUTATIVE-RELATED"/>
    <property type="match status" value="1"/>
</dbReference>
<dbReference type="PROSITE" id="PS50966">
    <property type="entry name" value="ZF_SWIM"/>
    <property type="match status" value="1"/>
</dbReference>
<feature type="compositionally biased region" description="Low complexity" evidence="5">
    <location>
        <begin position="357"/>
        <end position="370"/>
    </location>
</feature>
<dbReference type="EMBL" id="OU466858">
    <property type="protein sequence ID" value="CAH2046496.1"/>
    <property type="molecule type" value="Genomic_DNA"/>
</dbReference>
<evidence type="ECO:0000259" key="6">
    <source>
        <dbReference type="PROSITE" id="PS50966"/>
    </source>
</evidence>
<dbReference type="Proteomes" id="UP000836841">
    <property type="component" value="Chromosome 2"/>
</dbReference>
<evidence type="ECO:0000256" key="4">
    <source>
        <dbReference type="PROSITE-ProRule" id="PRU00325"/>
    </source>
</evidence>
<keyword evidence="8" id="KW-1185">Reference proteome</keyword>
<dbReference type="PANTHER" id="PTHR31973:SF187">
    <property type="entry name" value="MUTATOR TRANSPOSASE MUDRA PROTEIN"/>
    <property type="match status" value="1"/>
</dbReference>
<sequence length="430" mass="49079">MNIYFSGSMKKMDEDYEYIGRLVSEIKWETFEDFIQGEKVSTPIAIVWYKDPREKMKNIKYVFQSNNEDMFELHSAGKVIGEIDVYLEHDCSEHIVGVTHYLPSSQGEDHNEGDDDTFGGNEREYDGHENDTRVDNKYCSAIRSSSNVYEVVEFECGYTLNLSTRQCACRHWDLTSIPCKHAICVLDDNAQSPVKYVSGYYYANVMKDTYKKNIKPVNGEKLWVKTWKTPVGIPEFRKPRRRPKNRDRKKEPFEDLKNSGKATRHGRTPRCSNCLQMGHIKTGCKNEKVVVEGPKNKRGRPRKLPSEVLKRPTKPRKRKTPPVSSSQPVLPTESSQPVPPTESSQPLQPSKSMFSYPATSSAPEPTTSSTQSIAQEKKPKRGRPLKITKTGPIPWDVGTLWCPYTDRVFEVINNRAYDTNPSASTPEPPI</sequence>
<keyword evidence="1" id="KW-0479">Metal-binding</keyword>
<evidence type="ECO:0000256" key="3">
    <source>
        <dbReference type="ARBA" id="ARBA00022833"/>
    </source>
</evidence>
<feature type="compositionally biased region" description="Basic residues" evidence="5">
    <location>
        <begin position="311"/>
        <end position="320"/>
    </location>
</feature>
<feature type="region of interest" description="Disordered" evidence="5">
    <location>
        <begin position="102"/>
        <end position="130"/>
    </location>
</feature>
<feature type="compositionally biased region" description="Polar residues" evidence="5">
    <location>
        <begin position="323"/>
        <end position="353"/>
    </location>
</feature>
<organism evidence="7 8">
    <name type="scientific">Thlaspi arvense</name>
    <name type="common">Field penny-cress</name>
    <dbReference type="NCBI Taxonomy" id="13288"/>
    <lineage>
        <taxon>Eukaryota</taxon>
        <taxon>Viridiplantae</taxon>
        <taxon>Streptophyta</taxon>
        <taxon>Embryophyta</taxon>
        <taxon>Tracheophyta</taxon>
        <taxon>Spermatophyta</taxon>
        <taxon>Magnoliopsida</taxon>
        <taxon>eudicotyledons</taxon>
        <taxon>Gunneridae</taxon>
        <taxon>Pentapetalae</taxon>
        <taxon>rosids</taxon>
        <taxon>malvids</taxon>
        <taxon>Brassicales</taxon>
        <taxon>Brassicaceae</taxon>
        <taxon>Thlaspideae</taxon>
        <taxon>Thlaspi</taxon>
    </lineage>
</organism>
<gene>
    <name evidence="7" type="ORF">TAV2_LOCUS6788</name>
</gene>
<proteinExistence type="predicted"/>
<dbReference type="Pfam" id="PF04434">
    <property type="entry name" value="SWIM"/>
    <property type="match status" value="1"/>
</dbReference>
<name>A0AAU9RRD9_THLAR</name>
<evidence type="ECO:0000313" key="7">
    <source>
        <dbReference type="EMBL" id="CAH2046496.1"/>
    </source>
</evidence>
<accession>A0AAU9RRD9</accession>
<dbReference type="SMART" id="SM00575">
    <property type="entry name" value="ZnF_PMZ"/>
    <property type="match status" value="1"/>
</dbReference>
<evidence type="ECO:0000256" key="1">
    <source>
        <dbReference type="ARBA" id="ARBA00022723"/>
    </source>
</evidence>
<dbReference type="GO" id="GO:0008270">
    <property type="term" value="F:zinc ion binding"/>
    <property type="evidence" value="ECO:0007669"/>
    <property type="project" value="UniProtKB-KW"/>
</dbReference>
<dbReference type="AlphaFoldDB" id="A0AAU9RRD9"/>
<protein>
    <recommendedName>
        <fullName evidence="6">SWIM-type domain-containing protein</fullName>
    </recommendedName>
</protein>
<dbReference type="InterPro" id="IPR007527">
    <property type="entry name" value="Znf_SWIM"/>
</dbReference>
<dbReference type="InterPro" id="IPR006564">
    <property type="entry name" value="Znf_PMZ"/>
</dbReference>
<keyword evidence="3" id="KW-0862">Zinc</keyword>
<feature type="compositionally biased region" description="Basic residues" evidence="5">
    <location>
        <begin position="238"/>
        <end position="247"/>
    </location>
</feature>
<feature type="compositionally biased region" description="Basic and acidic residues" evidence="5">
    <location>
        <begin position="121"/>
        <end position="130"/>
    </location>
</feature>